<sequence length="127" mass="14835">MVTNIKETTWLHKFILNSCFRPCHWKKSNKKSHPENPDGFVSKCEHNRIEGKRYLLGMLYPEKLTFDGALYRTTSMNKTADLIYLKNKELQVKKRRKSVLKSSSHKGSFMGQISSRFIADLKRLADL</sequence>
<dbReference type="EMBL" id="JBBEUB010000001">
    <property type="protein sequence ID" value="MEJ2901360.1"/>
    <property type="molecule type" value="Genomic_DNA"/>
</dbReference>
<organism evidence="1 2">
    <name type="scientific">Pedobacter panaciterrae</name>
    <dbReference type="NCBI Taxonomy" id="363849"/>
    <lineage>
        <taxon>Bacteria</taxon>
        <taxon>Pseudomonadati</taxon>
        <taxon>Bacteroidota</taxon>
        <taxon>Sphingobacteriia</taxon>
        <taxon>Sphingobacteriales</taxon>
        <taxon>Sphingobacteriaceae</taxon>
        <taxon>Pedobacter</taxon>
    </lineage>
</organism>
<gene>
    <name evidence="1" type="ORF">WAE58_02920</name>
</gene>
<reference evidence="1 2" key="1">
    <citation type="submission" date="2024-03" db="EMBL/GenBank/DDBJ databases">
        <title>Sequence of Lycoming College Course Isolates.</title>
        <authorList>
            <person name="Plotts O."/>
            <person name="Newman J."/>
        </authorList>
    </citation>
    <scope>NUCLEOTIDE SEQUENCE [LARGE SCALE GENOMIC DNA]</scope>
    <source>
        <strain evidence="1 2">CJB-3</strain>
    </source>
</reference>
<evidence type="ECO:0000313" key="1">
    <source>
        <dbReference type="EMBL" id="MEJ2901360.1"/>
    </source>
</evidence>
<evidence type="ECO:0000313" key="2">
    <source>
        <dbReference type="Proteomes" id="UP001378956"/>
    </source>
</evidence>
<proteinExistence type="predicted"/>
<dbReference type="Proteomes" id="UP001378956">
    <property type="component" value="Unassembled WGS sequence"/>
</dbReference>
<accession>A0ABU8NIR7</accession>
<keyword evidence="2" id="KW-1185">Reference proteome</keyword>
<dbReference type="RefSeq" id="WP_172663822.1">
    <property type="nucleotide sequence ID" value="NZ_CBFGNQ010000011.1"/>
</dbReference>
<name>A0ABU8NIR7_9SPHI</name>
<protein>
    <submittedName>
        <fullName evidence="1">Uncharacterized protein</fullName>
    </submittedName>
</protein>
<comment type="caution">
    <text evidence="1">The sequence shown here is derived from an EMBL/GenBank/DDBJ whole genome shotgun (WGS) entry which is preliminary data.</text>
</comment>